<comment type="caution">
    <text evidence="1">The sequence shown here is derived from an EMBL/GenBank/DDBJ whole genome shotgun (WGS) entry which is preliminary data.</text>
</comment>
<organism evidence="1 2">
    <name type="scientific">Hydrogenophaga palleronii</name>
    <dbReference type="NCBI Taxonomy" id="65655"/>
    <lineage>
        <taxon>Bacteria</taxon>
        <taxon>Pseudomonadati</taxon>
        <taxon>Pseudomonadota</taxon>
        <taxon>Betaproteobacteria</taxon>
        <taxon>Burkholderiales</taxon>
        <taxon>Comamonadaceae</taxon>
        <taxon>Hydrogenophaga</taxon>
    </lineage>
</organism>
<name>A0ABU1WII2_9BURK</name>
<evidence type="ECO:0000313" key="1">
    <source>
        <dbReference type="EMBL" id="MDR7148882.1"/>
    </source>
</evidence>
<protein>
    <recommendedName>
        <fullName evidence="3">DUF4136 domain-containing protein</fullName>
    </recommendedName>
</protein>
<accession>A0ABU1WII2</accession>
<dbReference type="RefSeq" id="WP_310311819.1">
    <property type="nucleotide sequence ID" value="NZ_JAVDWU010000001.1"/>
</dbReference>
<dbReference type="Proteomes" id="UP001265700">
    <property type="component" value="Unassembled WGS sequence"/>
</dbReference>
<proteinExistence type="predicted"/>
<dbReference type="EMBL" id="JAVDWU010000001">
    <property type="protein sequence ID" value="MDR7148882.1"/>
    <property type="molecule type" value="Genomic_DNA"/>
</dbReference>
<evidence type="ECO:0000313" key="2">
    <source>
        <dbReference type="Proteomes" id="UP001265700"/>
    </source>
</evidence>
<sequence>MPFRAAKHFRRFGLSRFISTIASGIRPSIAAPTLLLAISLLGACASPPEPAQQGAVVDLKAPFELTGRAPARWPEWDNQGQIRFHLADWLKSPDNSLADQAVVQVTRQNERVLEVQYSYPRAMVDAKAPPINTAHQGVYHYCIAARLAALQGASHWGSGDAFDDVAMEHDRSVRLLALALDADHAPYRHLLPEHLRDSVDTLELNKARAVCEAHMRPEFLW</sequence>
<reference evidence="1 2" key="1">
    <citation type="submission" date="2023-07" db="EMBL/GenBank/DDBJ databases">
        <title>Sorghum-associated microbial communities from plants grown in Nebraska, USA.</title>
        <authorList>
            <person name="Schachtman D."/>
        </authorList>
    </citation>
    <scope>NUCLEOTIDE SEQUENCE [LARGE SCALE GENOMIC DNA]</scope>
    <source>
        <strain evidence="1 2">4249</strain>
    </source>
</reference>
<keyword evidence="2" id="KW-1185">Reference proteome</keyword>
<gene>
    <name evidence="1" type="ORF">J2W49_000810</name>
</gene>
<evidence type="ECO:0008006" key="3">
    <source>
        <dbReference type="Google" id="ProtNLM"/>
    </source>
</evidence>